<dbReference type="PANTHER" id="PTHR24198:SF165">
    <property type="entry name" value="ANKYRIN REPEAT-CONTAINING PROTEIN-RELATED"/>
    <property type="match status" value="1"/>
</dbReference>
<evidence type="ECO:0000313" key="5">
    <source>
        <dbReference type="Proteomes" id="UP000182658"/>
    </source>
</evidence>
<dbReference type="PROSITE" id="PS50088">
    <property type="entry name" value="ANK_REPEAT"/>
    <property type="match status" value="4"/>
</dbReference>
<dbReference type="AlphaFoldDB" id="A0A1J7J0U6"/>
<dbReference type="InterPro" id="IPR036770">
    <property type="entry name" value="Ankyrin_rpt-contain_sf"/>
</dbReference>
<dbReference type="PRINTS" id="PR01415">
    <property type="entry name" value="ANKYRIN"/>
</dbReference>
<feature type="repeat" description="ANK" evidence="3">
    <location>
        <begin position="2"/>
        <end position="34"/>
    </location>
</feature>
<keyword evidence="5" id="KW-1185">Reference proteome</keyword>
<keyword evidence="1" id="KW-0677">Repeat</keyword>
<gene>
    <name evidence="4" type="ORF">CONLIGDRAFT_563077</name>
</gene>
<dbReference type="Gene3D" id="1.25.40.20">
    <property type="entry name" value="Ankyrin repeat-containing domain"/>
    <property type="match status" value="3"/>
</dbReference>
<feature type="repeat" description="ANK" evidence="3">
    <location>
        <begin position="178"/>
        <end position="205"/>
    </location>
</feature>
<dbReference type="InterPro" id="IPR002110">
    <property type="entry name" value="Ankyrin_rpt"/>
</dbReference>
<feature type="repeat" description="ANK" evidence="3">
    <location>
        <begin position="145"/>
        <end position="177"/>
    </location>
</feature>
<dbReference type="Pfam" id="PF13606">
    <property type="entry name" value="Ank_3"/>
    <property type="match status" value="1"/>
</dbReference>
<dbReference type="OrthoDB" id="426293at2759"/>
<reference evidence="4 5" key="1">
    <citation type="submission" date="2016-10" db="EMBL/GenBank/DDBJ databases">
        <title>Draft genome sequence of Coniochaeta ligniaria NRRL30616, a lignocellulolytic fungus for bioabatement of inhibitors in plant biomass hydrolysates.</title>
        <authorList>
            <consortium name="DOE Joint Genome Institute"/>
            <person name="Jimenez D.J."/>
            <person name="Hector R.E."/>
            <person name="Riley R."/>
            <person name="Sun H."/>
            <person name="Grigoriev I.V."/>
            <person name="Van Elsas J.D."/>
            <person name="Nichols N.N."/>
        </authorList>
    </citation>
    <scope>NUCLEOTIDE SEQUENCE [LARGE SCALE GENOMIC DNA]</scope>
    <source>
        <strain evidence="4 5">NRRL 30616</strain>
    </source>
</reference>
<dbReference type="SUPFAM" id="SSF48403">
    <property type="entry name" value="Ankyrin repeat"/>
    <property type="match status" value="1"/>
</dbReference>
<sequence>LKESTVLHTAVWYGHRDATEYLLKAGADDRRHDHQGRTPLDIAVEAKNKALVDVFLRLLDIGADVTISDNQGQTPLHYAAKYDRPELELILQTGKCISQQDNYGHTPLHLFRMTAMDLAISGASRDSLEFLLHEAGLDTNLKDAMGRSLLSLAAEKGQVAVVEHLLESSPPLEEEDNLKRTALYWAAKGGNVDVVKLLVDHGANI</sequence>
<feature type="non-terminal residue" evidence="4">
    <location>
        <position position="205"/>
    </location>
</feature>
<dbReference type="EMBL" id="KV875094">
    <property type="protein sequence ID" value="OIW33003.1"/>
    <property type="molecule type" value="Genomic_DNA"/>
</dbReference>
<feature type="non-terminal residue" evidence="4">
    <location>
        <position position="1"/>
    </location>
</feature>
<accession>A0A1J7J0U6</accession>
<dbReference type="InParanoid" id="A0A1J7J0U6"/>
<dbReference type="PANTHER" id="PTHR24198">
    <property type="entry name" value="ANKYRIN REPEAT AND PROTEIN KINASE DOMAIN-CONTAINING PROTEIN"/>
    <property type="match status" value="1"/>
</dbReference>
<evidence type="ECO:0000313" key="4">
    <source>
        <dbReference type="EMBL" id="OIW33003.1"/>
    </source>
</evidence>
<dbReference type="Proteomes" id="UP000182658">
    <property type="component" value="Unassembled WGS sequence"/>
</dbReference>
<dbReference type="STRING" id="1408157.A0A1J7J0U6"/>
<dbReference type="PROSITE" id="PS50297">
    <property type="entry name" value="ANK_REP_REGION"/>
    <property type="match status" value="3"/>
</dbReference>
<evidence type="ECO:0000256" key="3">
    <source>
        <dbReference type="PROSITE-ProRule" id="PRU00023"/>
    </source>
</evidence>
<organism evidence="4 5">
    <name type="scientific">Coniochaeta ligniaria NRRL 30616</name>
    <dbReference type="NCBI Taxonomy" id="1408157"/>
    <lineage>
        <taxon>Eukaryota</taxon>
        <taxon>Fungi</taxon>
        <taxon>Dikarya</taxon>
        <taxon>Ascomycota</taxon>
        <taxon>Pezizomycotina</taxon>
        <taxon>Sordariomycetes</taxon>
        <taxon>Sordariomycetidae</taxon>
        <taxon>Coniochaetales</taxon>
        <taxon>Coniochaetaceae</taxon>
        <taxon>Coniochaeta</taxon>
    </lineage>
</organism>
<evidence type="ECO:0000256" key="1">
    <source>
        <dbReference type="ARBA" id="ARBA00022737"/>
    </source>
</evidence>
<feature type="repeat" description="ANK" evidence="3">
    <location>
        <begin position="35"/>
        <end position="70"/>
    </location>
</feature>
<name>A0A1J7J0U6_9PEZI</name>
<keyword evidence="2 3" id="KW-0040">ANK repeat</keyword>
<evidence type="ECO:0000256" key="2">
    <source>
        <dbReference type="ARBA" id="ARBA00023043"/>
    </source>
</evidence>
<proteinExistence type="predicted"/>
<dbReference type="Pfam" id="PF12796">
    <property type="entry name" value="Ank_2"/>
    <property type="match status" value="2"/>
</dbReference>
<dbReference type="SMART" id="SM00248">
    <property type="entry name" value="ANK"/>
    <property type="match status" value="6"/>
</dbReference>
<protein>
    <submittedName>
        <fullName evidence="4">Ankyrin</fullName>
    </submittedName>
</protein>